<evidence type="ECO:0000313" key="4">
    <source>
        <dbReference type="Proteomes" id="UP001224775"/>
    </source>
</evidence>
<gene>
    <name evidence="3" type="ORF">QTG54_010228</name>
</gene>
<dbReference type="AlphaFoldDB" id="A0AAD9D9D5"/>
<feature type="domain" description="DUF6824" evidence="2">
    <location>
        <begin position="63"/>
        <end position="148"/>
    </location>
</feature>
<feature type="compositionally biased region" description="Low complexity" evidence="1">
    <location>
        <begin position="30"/>
        <end position="43"/>
    </location>
</feature>
<dbReference type="EMBL" id="JATAAI010000019">
    <property type="protein sequence ID" value="KAK1738912.1"/>
    <property type="molecule type" value="Genomic_DNA"/>
</dbReference>
<feature type="region of interest" description="Disordered" evidence="1">
    <location>
        <begin position="20"/>
        <end position="79"/>
    </location>
</feature>
<evidence type="ECO:0000256" key="1">
    <source>
        <dbReference type="SAM" id="MobiDB-lite"/>
    </source>
</evidence>
<reference evidence="3" key="1">
    <citation type="submission" date="2023-06" db="EMBL/GenBank/DDBJ databases">
        <title>Survivors Of The Sea: Transcriptome response of Skeletonema marinoi to long-term dormancy.</title>
        <authorList>
            <person name="Pinder M.I.M."/>
            <person name="Kourtchenko O."/>
            <person name="Robertson E.K."/>
            <person name="Larsson T."/>
            <person name="Maumus F."/>
            <person name="Osuna-Cruz C.M."/>
            <person name="Vancaester E."/>
            <person name="Stenow R."/>
            <person name="Vandepoele K."/>
            <person name="Ploug H."/>
            <person name="Bruchert V."/>
            <person name="Godhe A."/>
            <person name="Topel M."/>
        </authorList>
    </citation>
    <scope>NUCLEOTIDE SEQUENCE</scope>
    <source>
        <strain evidence="3">R05AC</strain>
    </source>
</reference>
<name>A0AAD9D9D5_9STRA</name>
<sequence length="173" mass="19239">MSLFKAVIPVLVKNGIGRKISPFNEESRGAASSSDDAASQSSANDYQEGDDWPLTNIETRKNDCLNGRGGGTNHHPGNKKYRKLVDCKKAVYLASARNDKPNVSLGVVHIWRAMNPPGRFLEQDKETKLWNDIGDEKAREKTSQALREKAPAPYVKKKEKMIRAALAIKSQFN</sequence>
<keyword evidence="4" id="KW-1185">Reference proteome</keyword>
<protein>
    <recommendedName>
        <fullName evidence="2">DUF6824 domain-containing protein</fullName>
    </recommendedName>
</protein>
<accession>A0AAD9D9D5</accession>
<dbReference type="InterPro" id="IPR049227">
    <property type="entry name" value="DUF6824"/>
</dbReference>
<organism evidence="3 4">
    <name type="scientific">Skeletonema marinoi</name>
    <dbReference type="NCBI Taxonomy" id="267567"/>
    <lineage>
        <taxon>Eukaryota</taxon>
        <taxon>Sar</taxon>
        <taxon>Stramenopiles</taxon>
        <taxon>Ochrophyta</taxon>
        <taxon>Bacillariophyta</taxon>
        <taxon>Coscinodiscophyceae</taxon>
        <taxon>Thalassiosirophycidae</taxon>
        <taxon>Thalassiosirales</taxon>
        <taxon>Skeletonemataceae</taxon>
        <taxon>Skeletonema</taxon>
        <taxon>Skeletonema marinoi-dohrnii complex</taxon>
    </lineage>
</organism>
<dbReference type="Pfam" id="PF20710">
    <property type="entry name" value="DUF6824"/>
    <property type="match status" value="1"/>
</dbReference>
<proteinExistence type="predicted"/>
<dbReference type="Proteomes" id="UP001224775">
    <property type="component" value="Unassembled WGS sequence"/>
</dbReference>
<evidence type="ECO:0000313" key="3">
    <source>
        <dbReference type="EMBL" id="KAK1738912.1"/>
    </source>
</evidence>
<evidence type="ECO:0000259" key="2">
    <source>
        <dbReference type="Pfam" id="PF20710"/>
    </source>
</evidence>
<comment type="caution">
    <text evidence="3">The sequence shown here is derived from an EMBL/GenBank/DDBJ whole genome shotgun (WGS) entry which is preliminary data.</text>
</comment>